<dbReference type="FunFam" id="3.30.110.10:FF:000001">
    <property type="entry name" value="Translation initiation factor IF-3"/>
    <property type="match status" value="1"/>
</dbReference>
<dbReference type="STRING" id="84029.CROST_44750"/>
<dbReference type="AlphaFoldDB" id="A0A1S8LPR9"/>
<dbReference type="EMBL" id="CP096983">
    <property type="protein sequence ID" value="URZ12272.1"/>
    <property type="molecule type" value="Genomic_DNA"/>
</dbReference>
<accession>A0A1S8LPR9</accession>
<dbReference type="Gene3D" id="3.30.110.10">
    <property type="entry name" value="Translation initiation factor 3 (IF-3), C-terminal domain"/>
    <property type="match status" value="1"/>
</dbReference>
<dbReference type="GO" id="GO:0003743">
    <property type="term" value="F:translation initiation factor activity"/>
    <property type="evidence" value="ECO:0007669"/>
    <property type="project" value="UniProtKB-UniRule"/>
</dbReference>
<keyword evidence="4" id="KW-0963">Cytoplasm</keyword>
<dbReference type="FunFam" id="3.10.20.80:FF:000001">
    <property type="entry name" value="Translation initiation factor IF-3"/>
    <property type="match status" value="1"/>
</dbReference>
<dbReference type="PANTHER" id="PTHR10938:SF0">
    <property type="entry name" value="TRANSLATION INITIATION FACTOR IF-3, MITOCHONDRIAL"/>
    <property type="match status" value="1"/>
</dbReference>
<organism evidence="7 8">
    <name type="scientific">Clostridium felsineum</name>
    <dbReference type="NCBI Taxonomy" id="36839"/>
    <lineage>
        <taxon>Bacteria</taxon>
        <taxon>Bacillati</taxon>
        <taxon>Bacillota</taxon>
        <taxon>Clostridia</taxon>
        <taxon>Eubacteriales</taxon>
        <taxon>Clostridiaceae</taxon>
        <taxon>Clostridium</taxon>
    </lineage>
</organism>
<evidence type="ECO:0000256" key="3">
    <source>
        <dbReference type="ARBA" id="ARBA00022917"/>
    </source>
</evidence>
<dbReference type="Gene3D" id="3.10.20.80">
    <property type="entry name" value="Translation initiation factor 3 (IF-3), N-terminal domain"/>
    <property type="match status" value="1"/>
</dbReference>
<reference evidence="7 8" key="1">
    <citation type="submission" date="2022-04" db="EMBL/GenBank/DDBJ databases">
        <title>Genome sequence of C. roseum typestrain.</title>
        <authorList>
            <person name="Poehlein A."/>
            <person name="Schoch T."/>
            <person name="Duerre P."/>
            <person name="Daniel R."/>
        </authorList>
    </citation>
    <scope>NUCLEOTIDE SEQUENCE [LARGE SCALE GENOMIC DNA]</scope>
    <source>
        <strain evidence="7 8">DSM 7320</strain>
    </source>
</reference>
<sequence length="176" mass="19943">MKIISKNKNFIVNGEIRQKEVRVIGDDGSQLGVIATSEALRLAEEKELDLVVMSPNAVPPVCRIMDFGKFVYEQTKKEKENKKNQKIVNIKEVRLSASIEEHDIQIKSNNARKFLTAGDKVKVTVRFRGRQADYAFKGRKILDNFVEKINDVAVVEKTAKLEGKNMIMILAPKKAQ</sequence>
<comment type="similarity">
    <text evidence="1 4 6">Belongs to the IF-3 family.</text>
</comment>
<dbReference type="InterPro" id="IPR019815">
    <property type="entry name" value="Translation_initiation_fac_3_C"/>
</dbReference>
<dbReference type="RefSeq" id="WP_077835825.1">
    <property type="nucleotide sequence ID" value="NZ_CP096983.1"/>
</dbReference>
<keyword evidence="8" id="KW-1185">Reference proteome</keyword>
<dbReference type="SUPFAM" id="SSF54364">
    <property type="entry name" value="Translation initiation factor IF3, N-terminal domain"/>
    <property type="match status" value="1"/>
</dbReference>
<protein>
    <recommendedName>
        <fullName evidence="4 5">Translation initiation factor IF-3</fullName>
    </recommendedName>
</protein>
<evidence type="ECO:0000313" key="7">
    <source>
        <dbReference type="EMBL" id="URZ12272.1"/>
    </source>
</evidence>
<dbReference type="GO" id="GO:0005829">
    <property type="term" value="C:cytosol"/>
    <property type="evidence" value="ECO:0007669"/>
    <property type="project" value="TreeGrafter"/>
</dbReference>
<evidence type="ECO:0000313" key="8">
    <source>
        <dbReference type="Proteomes" id="UP000190951"/>
    </source>
</evidence>
<keyword evidence="2 4" id="KW-0396">Initiation factor</keyword>
<dbReference type="GO" id="GO:0032790">
    <property type="term" value="P:ribosome disassembly"/>
    <property type="evidence" value="ECO:0007669"/>
    <property type="project" value="TreeGrafter"/>
</dbReference>
<evidence type="ECO:0000256" key="1">
    <source>
        <dbReference type="ARBA" id="ARBA00005439"/>
    </source>
</evidence>
<dbReference type="GO" id="GO:0016020">
    <property type="term" value="C:membrane"/>
    <property type="evidence" value="ECO:0007669"/>
    <property type="project" value="TreeGrafter"/>
</dbReference>
<dbReference type="Proteomes" id="UP000190951">
    <property type="component" value="Chromosome"/>
</dbReference>
<proteinExistence type="inferred from homology"/>
<dbReference type="PROSITE" id="PS00938">
    <property type="entry name" value="IF3"/>
    <property type="match status" value="1"/>
</dbReference>
<evidence type="ECO:0000256" key="4">
    <source>
        <dbReference type="HAMAP-Rule" id="MF_00080"/>
    </source>
</evidence>
<evidence type="ECO:0000256" key="5">
    <source>
        <dbReference type="NCBIfam" id="TIGR00168"/>
    </source>
</evidence>
<gene>
    <name evidence="4 7" type="primary">infC</name>
    <name evidence="7" type="ORF">CROST_029890</name>
</gene>
<dbReference type="InterPro" id="IPR036787">
    <property type="entry name" value="T_IF-3_N_sf"/>
</dbReference>
<dbReference type="InterPro" id="IPR019813">
    <property type="entry name" value="Translation_initiation_fac3_CS"/>
</dbReference>
<dbReference type="Pfam" id="PF00707">
    <property type="entry name" value="IF3_C"/>
    <property type="match status" value="1"/>
</dbReference>
<dbReference type="InterPro" id="IPR019814">
    <property type="entry name" value="Translation_initiation_fac_3_N"/>
</dbReference>
<dbReference type="InterPro" id="IPR001288">
    <property type="entry name" value="Translation_initiation_fac_3"/>
</dbReference>
<evidence type="ECO:0000256" key="2">
    <source>
        <dbReference type="ARBA" id="ARBA00022540"/>
    </source>
</evidence>
<dbReference type="NCBIfam" id="TIGR00168">
    <property type="entry name" value="infC"/>
    <property type="match status" value="1"/>
</dbReference>
<dbReference type="Pfam" id="PF05198">
    <property type="entry name" value="IF3_N"/>
    <property type="match status" value="1"/>
</dbReference>
<comment type="subcellular location">
    <subcellularLocation>
        <location evidence="4 6">Cytoplasm</location>
    </subcellularLocation>
</comment>
<evidence type="ECO:0000256" key="6">
    <source>
        <dbReference type="RuleBase" id="RU000646"/>
    </source>
</evidence>
<dbReference type="GO" id="GO:0043022">
    <property type="term" value="F:ribosome binding"/>
    <property type="evidence" value="ECO:0007669"/>
    <property type="project" value="UniProtKB-ARBA"/>
</dbReference>
<comment type="subunit">
    <text evidence="4 6">Monomer.</text>
</comment>
<comment type="function">
    <text evidence="4 6">IF-3 binds to the 30S ribosomal subunit and shifts the equilibrium between 70S ribosomes and their 50S and 30S subunits in favor of the free subunits, thus enhancing the availability of 30S subunits on which protein synthesis initiation begins.</text>
</comment>
<name>A0A1S8LPR9_9CLOT</name>
<dbReference type="PANTHER" id="PTHR10938">
    <property type="entry name" value="TRANSLATION INITIATION FACTOR IF-3"/>
    <property type="match status" value="1"/>
</dbReference>
<dbReference type="InterPro" id="IPR036788">
    <property type="entry name" value="T_IF-3_C_sf"/>
</dbReference>
<dbReference type="KEGG" id="crw:CROST_029890"/>
<dbReference type="SUPFAM" id="SSF55200">
    <property type="entry name" value="Translation initiation factor IF3, C-terminal domain"/>
    <property type="match status" value="1"/>
</dbReference>
<keyword evidence="3 4" id="KW-0648">Protein biosynthesis</keyword>
<dbReference type="HAMAP" id="MF_00080">
    <property type="entry name" value="IF_3"/>
    <property type="match status" value="1"/>
</dbReference>